<proteinExistence type="predicted"/>
<reference evidence="2" key="1">
    <citation type="submission" date="2020-05" db="EMBL/GenBank/DDBJ databases">
        <authorList>
            <person name="Chiriac C."/>
            <person name="Salcher M."/>
            <person name="Ghai R."/>
            <person name="Kavagutti S V."/>
        </authorList>
    </citation>
    <scope>NUCLEOTIDE SEQUENCE</scope>
</reference>
<feature type="region of interest" description="Disordered" evidence="1">
    <location>
        <begin position="391"/>
        <end position="413"/>
    </location>
</feature>
<gene>
    <name evidence="2" type="ORF">UFOVP978_17</name>
</gene>
<dbReference type="EMBL" id="LR796937">
    <property type="protein sequence ID" value="CAB4176221.1"/>
    <property type="molecule type" value="Genomic_DNA"/>
</dbReference>
<evidence type="ECO:0000256" key="1">
    <source>
        <dbReference type="SAM" id="MobiDB-lite"/>
    </source>
</evidence>
<evidence type="ECO:0000313" key="2">
    <source>
        <dbReference type="EMBL" id="CAB4176221.1"/>
    </source>
</evidence>
<feature type="compositionally biased region" description="Basic and acidic residues" evidence="1">
    <location>
        <begin position="62"/>
        <end position="72"/>
    </location>
</feature>
<sequence length="413" mass="44319">MNKERVRRLLSKSLLSKGGDKSGHSFHGNQWTGGIGGGPKPPPRPKYMKPGLIKPPAPAAEAKPKTEAKTPAKESAPAAKKKGKGLVGELSPEGSKRWKDGRPVETKTNAARQKKVNAKLKVKQRAGVFDEGDVVTPENATEPQKTEARRLANAIAAGIATEVHTSAASLVVSELATMIQKEKAKKDKDASYIIKDINLCTMTVSGTNAFCAGNMGINRVQMPQFSAQFREGSPAAEYAKEHGSYQDPHAPEGNLSVDVSKAFIADLEKQGIKVDVGVSRNVSTMRATQNELNGSSVVGIMGGILDGRKPDATPEQKAEMEKIMSSPVFMTEDGFILDGHHRFAAVLAADYKEDGKAGDLSMNVIMIHSTIDKILPYSIIWADNFGMTKLSASNKPGEAGQPPAKSRPKKRKQ</sequence>
<protein>
    <submittedName>
        <fullName evidence="2">Uncharacterized protein</fullName>
    </submittedName>
</protein>
<feature type="region of interest" description="Disordered" evidence="1">
    <location>
        <begin position="1"/>
        <end position="119"/>
    </location>
</feature>
<accession>A0A6J5Q3Z4</accession>
<name>A0A6J5Q3Z4_9CAUD</name>
<feature type="compositionally biased region" description="Basic and acidic residues" evidence="1">
    <location>
        <begin position="94"/>
        <end position="105"/>
    </location>
</feature>
<feature type="compositionally biased region" description="Basic residues" evidence="1">
    <location>
        <begin position="1"/>
        <end position="10"/>
    </location>
</feature>
<organism evidence="2">
    <name type="scientific">uncultured Caudovirales phage</name>
    <dbReference type="NCBI Taxonomy" id="2100421"/>
    <lineage>
        <taxon>Viruses</taxon>
        <taxon>Duplodnaviria</taxon>
        <taxon>Heunggongvirae</taxon>
        <taxon>Uroviricota</taxon>
        <taxon>Caudoviricetes</taxon>
        <taxon>Peduoviridae</taxon>
        <taxon>Maltschvirus</taxon>
        <taxon>Maltschvirus maltsch</taxon>
    </lineage>
</organism>